<dbReference type="EMBL" id="KV441559">
    <property type="protein sequence ID" value="OAG00649.1"/>
    <property type="molecule type" value="Genomic_DNA"/>
</dbReference>
<evidence type="ECO:0000256" key="1">
    <source>
        <dbReference type="SAM" id="MobiDB-lite"/>
    </source>
</evidence>
<evidence type="ECO:0000313" key="2">
    <source>
        <dbReference type="EMBL" id="OAG00649.1"/>
    </source>
</evidence>
<evidence type="ECO:0000313" key="3">
    <source>
        <dbReference type="Proteomes" id="UP000077069"/>
    </source>
</evidence>
<protein>
    <submittedName>
        <fullName evidence="2">Uncharacterized protein</fullName>
    </submittedName>
</protein>
<gene>
    <name evidence="2" type="ORF">CC84DRAFT_316780</name>
</gene>
<dbReference type="InParanoid" id="A0A177C191"/>
<name>A0A177C191_9PLEO</name>
<reference evidence="2 3" key="1">
    <citation type="submission" date="2016-05" db="EMBL/GenBank/DDBJ databases">
        <title>Comparative analysis of secretome profiles of manganese(II)-oxidizing ascomycete fungi.</title>
        <authorList>
            <consortium name="DOE Joint Genome Institute"/>
            <person name="Zeiner C.A."/>
            <person name="Purvine S.O."/>
            <person name="Zink E.M."/>
            <person name="Wu S."/>
            <person name="Pasa-Tolic L."/>
            <person name="Chaput D.L."/>
            <person name="Haridas S."/>
            <person name="Grigoriev I.V."/>
            <person name="Santelli C.M."/>
            <person name="Hansel C.M."/>
        </authorList>
    </citation>
    <scope>NUCLEOTIDE SEQUENCE [LARGE SCALE GENOMIC DNA]</scope>
    <source>
        <strain evidence="2 3">AP3s5-JAC2a</strain>
    </source>
</reference>
<dbReference type="RefSeq" id="XP_018031014.1">
    <property type="nucleotide sequence ID" value="XM_018185841.1"/>
</dbReference>
<proteinExistence type="predicted"/>
<dbReference type="AlphaFoldDB" id="A0A177C191"/>
<dbReference type="GeneID" id="28769327"/>
<organism evidence="2 3">
    <name type="scientific">Paraphaeosphaeria sporulosa</name>
    <dbReference type="NCBI Taxonomy" id="1460663"/>
    <lineage>
        <taxon>Eukaryota</taxon>
        <taxon>Fungi</taxon>
        <taxon>Dikarya</taxon>
        <taxon>Ascomycota</taxon>
        <taxon>Pezizomycotina</taxon>
        <taxon>Dothideomycetes</taxon>
        <taxon>Pleosporomycetidae</taxon>
        <taxon>Pleosporales</taxon>
        <taxon>Massarineae</taxon>
        <taxon>Didymosphaeriaceae</taxon>
        <taxon>Paraphaeosphaeria</taxon>
    </lineage>
</organism>
<keyword evidence="3" id="KW-1185">Reference proteome</keyword>
<feature type="region of interest" description="Disordered" evidence="1">
    <location>
        <begin position="1"/>
        <end position="23"/>
    </location>
</feature>
<accession>A0A177C191</accession>
<sequence length="286" mass="31907">MTLLPTESSRRSKTKFPHGPTARDIRWRRNGYPSTWTRHCQITVEPWADSQSTGVEHRSVLDLPIGIGLQQASLMNHPKGALAGDCLQSALSKLGVVASACQAPYGRTRPDVRSTTRRNSRINSSVWFGTISTFRQCTYKIDAIAECTVPCFLQYTEKSCAMMQKLVLFRTKTHTGTAHIVRTAWSLCAARSSLPRLHATTPRGPRLRQLYTDSSPCFRLLPYSTARRRVCGPTCSLLSCELIGRAPQAESTAAEHGVPRECPGLQPRPCISSWDLFPWHYAAVYE</sequence>
<dbReference type="Proteomes" id="UP000077069">
    <property type="component" value="Unassembled WGS sequence"/>
</dbReference>